<dbReference type="SMART" id="SM00382">
    <property type="entry name" value="AAA"/>
    <property type="match status" value="2"/>
</dbReference>
<dbReference type="GO" id="GO:0005524">
    <property type="term" value="F:ATP binding"/>
    <property type="evidence" value="ECO:0007669"/>
    <property type="project" value="UniProtKB-KW"/>
</dbReference>
<proteinExistence type="inferred from homology"/>
<gene>
    <name evidence="11" type="ORF">FCC1311_090442</name>
</gene>
<protein>
    <submittedName>
        <fullName evidence="11">Heat shock protein, putative</fullName>
    </submittedName>
</protein>
<comment type="caution">
    <text evidence="11">The sequence shown here is derived from an EMBL/GenBank/DDBJ whole genome shotgun (WGS) entry which is preliminary data.</text>
</comment>
<dbReference type="EMBL" id="BEYU01000132">
    <property type="protein sequence ID" value="GBG32819.1"/>
    <property type="molecule type" value="Genomic_DNA"/>
</dbReference>
<dbReference type="Proteomes" id="UP000241890">
    <property type="component" value="Unassembled WGS sequence"/>
</dbReference>
<dbReference type="InterPro" id="IPR003959">
    <property type="entry name" value="ATPase_AAA_core"/>
</dbReference>
<dbReference type="InterPro" id="IPR041546">
    <property type="entry name" value="ClpA/ClpB_AAA_lid"/>
</dbReference>
<dbReference type="Pfam" id="PF00004">
    <property type="entry name" value="AAA"/>
    <property type="match status" value="1"/>
</dbReference>
<dbReference type="PROSITE" id="PS00871">
    <property type="entry name" value="CLPAB_2"/>
    <property type="match status" value="1"/>
</dbReference>
<dbReference type="PROSITE" id="PS00870">
    <property type="entry name" value="CLPAB_1"/>
    <property type="match status" value="1"/>
</dbReference>
<dbReference type="InterPro" id="IPR003593">
    <property type="entry name" value="AAA+_ATPase"/>
</dbReference>
<keyword evidence="2 6" id="KW-0677">Repeat</keyword>
<dbReference type="PANTHER" id="PTHR11638">
    <property type="entry name" value="ATP-DEPENDENT CLP PROTEASE"/>
    <property type="match status" value="1"/>
</dbReference>
<evidence type="ECO:0000256" key="7">
    <source>
        <dbReference type="RuleBase" id="RU004432"/>
    </source>
</evidence>
<accession>A0A2R5GR79</accession>
<sequence length="869" mass="95198">MDPSKWSDETTKVVNAAHELAVSKGHAQLTPAVVAAAMLEQSASLGARLVDRAGGDRAGLLHEINMAVSKMPTQDPPPAQLAPSSGLLGVLRAASNFQKKQGDSFLTLDSLLKALAGDASLNGEQNFEALAKYGRDLTQAAMDGKLDPVIGRDREVARVVQILSRKTKSNAILVGPPGVGKTAICTMFATRIVQGDVPESIVNCKLWELDVAALLAGASHRGEFEERLKSVLKEIEESDGQIILFVDEVHLLMGAGGGQGAADAANILKPALARGLNIEDTVSILRGIKDSYQSHHGVTIQDAAVVLAAKLAKRYVTQRRLPDSAIDLLDEAAAHVRVQLDSQPEEIDRLERRKLQLEVEETALKQEKDKASKERLKACQRELSAIEDELRPLRLKHADEKKRVDELRRLRNKIKEVHLKIAQAERDRDLTKVADLRYGAIPELEGQLERLTVEDAKRKLEQADDRLLTEIIGPQDIAMVVSRWTGIPVDRLQSSESDKLLKLAARLKTRVIGQDTAIDAVADSIIRARAGLAPETRPIASFLFLGPTGVGKTESVKALAQELFDDPNSMVRIDMSEYMEKHAVSRLIGAAPGYVGYEEGGQLTEAVKRRPYTVILLDEVEKAHRDVFNVLLQVLDDGRLTDGQGTLVDFRNTIIIMTSNIGSQYLIDAAAAAQSSKRRRISQNRPESDGVVDDDADDVVSDEGSMDLDNAKASVMREVRAHFRPELLNRLDDIIVFEPLAQSQLHSIAEQQLDVLTRQLKVDRNVTVKATRDTLDYIVSVAYDPAYGARPLRRWLERHVGTDIGRLILSGAVADSAYISIAMQSEAVPKGITKSMPSPGSSDLRYDITMSARSSDEYDTDTPMAASKY</sequence>
<keyword evidence="12" id="KW-1185">Reference proteome</keyword>
<evidence type="ECO:0000256" key="5">
    <source>
        <dbReference type="ARBA" id="ARBA00023186"/>
    </source>
</evidence>
<dbReference type="PRINTS" id="PR00300">
    <property type="entry name" value="CLPPROTEASEA"/>
</dbReference>
<evidence type="ECO:0000256" key="4">
    <source>
        <dbReference type="ARBA" id="ARBA00022840"/>
    </source>
</evidence>
<dbReference type="CDD" id="cd00009">
    <property type="entry name" value="AAA"/>
    <property type="match status" value="1"/>
</dbReference>
<organism evidence="11 12">
    <name type="scientific">Hondaea fermentalgiana</name>
    <dbReference type="NCBI Taxonomy" id="2315210"/>
    <lineage>
        <taxon>Eukaryota</taxon>
        <taxon>Sar</taxon>
        <taxon>Stramenopiles</taxon>
        <taxon>Bigyra</taxon>
        <taxon>Labyrinthulomycetes</taxon>
        <taxon>Thraustochytrida</taxon>
        <taxon>Thraustochytriidae</taxon>
        <taxon>Hondaea</taxon>
    </lineage>
</organism>
<evidence type="ECO:0000256" key="2">
    <source>
        <dbReference type="ARBA" id="ARBA00022737"/>
    </source>
</evidence>
<dbReference type="InterPro" id="IPR019489">
    <property type="entry name" value="Clp_ATPase_C"/>
</dbReference>
<dbReference type="InterPro" id="IPR036628">
    <property type="entry name" value="Clp_N_dom_sf"/>
</dbReference>
<dbReference type="SUPFAM" id="SSF52540">
    <property type="entry name" value="P-loop containing nucleoside triphosphate hydrolases"/>
    <property type="match status" value="2"/>
</dbReference>
<dbReference type="CDD" id="cd19499">
    <property type="entry name" value="RecA-like_ClpB_Hsp104-like"/>
    <property type="match status" value="1"/>
</dbReference>
<dbReference type="OrthoDB" id="47330at2759"/>
<feature type="region of interest" description="Disordered" evidence="9">
    <location>
        <begin position="677"/>
        <end position="697"/>
    </location>
</feature>
<dbReference type="Gene3D" id="3.40.50.300">
    <property type="entry name" value="P-loop containing nucleotide triphosphate hydrolases"/>
    <property type="match status" value="3"/>
</dbReference>
<dbReference type="Pfam" id="PF07724">
    <property type="entry name" value="AAA_2"/>
    <property type="match status" value="1"/>
</dbReference>
<dbReference type="GO" id="GO:0034605">
    <property type="term" value="P:cellular response to heat"/>
    <property type="evidence" value="ECO:0007669"/>
    <property type="project" value="TreeGrafter"/>
</dbReference>
<reference evidence="11 12" key="1">
    <citation type="submission" date="2017-12" db="EMBL/GenBank/DDBJ databases">
        <title>Sequencing, de novo assembly and annotation of complete genome of a new Thraustochytrid species, strain FCC1311.</title>
        <authorList>
            <person name="Sedici K."/>
            <person name="Godart F."/>
            <person name="Aiese Cigliano R."/>
            <person name="Sanseverino W."/>
            <person name="Barakat M."/>
            <person name="Ortet P."/>
            <person name="Marechal E."/>
            <person name="Cagnac O."/>
            <person name="Amato A."/>
        </authorList>
    </citation>
    <scope>NUCLEOTIDE SEQUENCE [LARGE SCALE GENOMIC DNA]</scope>
</reference>
<keyword evidence="4 7" id="KW-0067">ATP-binding</keyword>
<dbReference type="SMART" id="SM01086">
    <property type="entry name" value="ClpB_D2-small"/>
    <property type="match status" value="1"/>
</dbReference>
<feature type="coiled-coil region" evidence="8">
    <location>
        <begin position="340"/>
        <end position="427"/>
    </location>
</feature>
<dbReference type="AlphaFoldDB" id="A0A2R5GR79"/>
<dbReference type="Gene3D" id="1.10.8.60">
    <property type="match status" value="1"/>
</dbReference>
<feature type="domain" description="Clp R" evidence="10">
    <location>
        <begin position="3"/>
        <end position="149"/>
    </location>
</feature>
<dbReference type="PROSITE" id="PS51903">
    <property type="entry name" value="CLP_R"/>
    <property type="match status" value="1"/>
</dbReference>
<dbReference type="InterPro" id="IPR018368">
    <property type="entry name" value="ClpA/B_CS1"/>
</dbReference>
<dbReference type="FunFam" id="3.40.50.300:FF:000120">
    <property type="entry name" value="ATP-dependent chaperone ClpB"/>
    <property type="match status" value="1"/>
</dbReference>
<evidence type="ECO:0000259" key="10">
    <source>
        <dbReference type="PROSITE" id="PS51903"/>
    </source>
</evidence>
<keyword evidence="5 7" id="KW-0143">Chaperone</keyword>
<dbReference type="SUPFAM" id="SSF81923">
    <property type="entry name" value="Double Clp-N motif"/>
    <property type="match status" value="1"/>
</dbReference>
<dbReference type="GO" id="GO:0016887">
    <property type="term" value="F:ATP hydrolysis activity"/>
    <property type="evidence" value="ECO:0007669"/>
    <property type="project" value="InterPro"/>
</dbReference>
<dbReference type="Pfam" id="PF17871">
    <property type="entry name" value="AAA_lid_9"/>
    <property type="match status" value="1"/>
</dbReference>
<evidence type="ECO:0000256" key="8">
    <source>
        <dbReference type="SAM" id="Coils"/>
    </source>
</evidence>
<evidence type="ECO:0000256" key="1">
    <source>
        <dbReference type="ARBA" id="ARBA00008675"/>
    </source>
</evidence>
<name>A0A2R5GR79_9STRA</name>
<dbReference type="InterPro" id="IPR028299">
    <property type="entry name" value="ClpA/B_CS2"/>
</dbReference>
<dbReference type="InterPro" id="IPR050130">
    <property type="entry name" value="ClpA_ClpB"/>
</dbReference>
<evidence type="ECO:0000256" key="3">
    <source>
        <dbReference type="ARBA" id="ARBA00022741"/>
    </source>
</evidence>
<dbReference type="Pfam" id="PF02861">
    <property type="entry name" value="Clp_N"/>
    <property type="match status" value="1"/>
</dbReference>
<dbReference type="InterPro" id="IPR001270">
    <property type="entry name" value="ClpA/B"/>
</dbReference>
<dbReference type="InterPro" id="IPR004176">
    <property type="entry name" value="Clp_R_N"/>
</dbReference>
<dbReference type="InParanoid" id="A0A2R5GR79"/>
<keyword evidence="11" id="KW-0346">Stress response</keyword>
<comment type="similarity">
    <text evidence="1 7">Belongs to the ClpA/ClpB family.</text>
</comment>
<evidence type="ECO:0000256" key="6">
    <source>
        <dbReference type="PROSITE-ProRule" id="PRU01251"/>
    </source>
</evidence>
<dbReference type="GO" id="GO:0005737">
    <property type="term" value="C:cytoplasm"/>
    <property type="evidence" value="ECO:0007669"/>
    <property type="project" value="TreeGrafter"/>
</dbReference>
<dbReference type="Pfam" id="PF10431">
    <property type="entry name" value="ClpB_D2-small"/>
    <property type="match status" value="1"/>
</dbReference>
<evidence type="ECO:0000313" key="11">
    <source>
        <dbReference type="EMBL" id="GBG32819.1"/>
    </source>
</evidence>
<dbReference type="InterPro" id="IPR027417">
    <property type="entry name" value="P-loop_NTPase"/>
</dbReference>
<dbReference type="Gene3D" id="1.10.1780.10">
    <property type="entry name" value="Clp, N-terminal domain"/>
    <property type="match status" value="1"/>
</dbReference>
<keyword evidence="3 7" id="KW-0547">Nucleotide-binding</keyword>
<keyword evidence="8" id="KW-0175">Coiled coil</keyword>
<dbReference type="PANTHER" id="PTHR11638:SF18">
    <property type="entry name" value="HEAT SHOCK PROTEIN 104"/>
    <property type="match status" value="1"/>
</dbReference>
<evidence type="ECO:0000256" key="9">
    <source>
        <dbReference type="SAM" id="MobiDB-lite"/>
    </source>
</evidence>
<evidence type="ECO:0000313" key="12">
    <source>
        <dbReference type="Proteomes" id="UP000241890"/>
    </source>
</evidence>